<sequence>MKTIIFLNRDSYNHYLYEFNRIEEVNDFRKVAIIGKDYKENLSNEQYSNFDKVYFVDVDEKK</sequence>
<dbReference type="Proteomes" id="UP000094329">
    <property type="component" value="Unassembled WGS sequence"/>
</dbReference>
<organism evidence="1 2">
    <name type="scientific">Piscirickettsia litoralis</name>
    <dbReference type="NCBI Taxonomy" id="1891921"/>
    <lineage>
        <taxon>Bacteria</taxon>
        <taxon>Pseudomonadati</taxon>
        <taxon>Pseudomonadota</taxon>
        <taxon>Gammaproteobacteria</taxon>
        <taxon>Thiotrichales</taxon>
        <taxon>Piscirickettsiaceae</taxon>
        <taxon>Piscirickettsia</taxon>
    </lineage>
</organism>
<gene>
    <name evidence="1" type="ORF">BGC07_10630</name>
</gene>
<evidence type="ECO:0000313" key="2">
    <source>
        <dbReference type="Proteomes" id="UP000094329"/>
    </source>
</evidence>
<keyword evidence="2" id="KW-1185">Reference proteome</keyword>
<dbReference type="EMBL" id="MDTU01000001">
    <property type="protein sequence ID" value="ODN43293.1"/>
    <property type="molecule type" value="Genomic_DNA"/>
</dbReference>
<reference evidence="1 2" key="1">
    <citation type="submission" date="2016-08" db="EMBL/GenBank/DDBJ databases">
        <title>Draft genome sequence of Candidatus Piscirickettsia litoralis, from seawater.</title>
        <authorList>
            <person name="Wan X."/>
            <person name="Lee A.J."/>
            <person name="Hou S."/>
            <person name="Donachie S.P."/>
        </authorList>
    </citation>
    <scope>NUCLEOTIDE SEQUENCE [LARGE SCALE GENOMIC DNA]</scope>
    <source>
        <strain evidence="1 2">Y2</strain>
    </source>
</reference>
<proteinExistence type="predicted"/>
<protein>
    <submittedName>
        <fullName evidence="1">Uncharacterized protein</fullName>
    </submittedName>
</protein>
<comment type="caution">
    <text evidence="1">The sequence shown here is derived from an EMBL/GenBank/DDBJ whole genome shotgun (WGS) entry which is preliminary data.</text>
</comment>
<evidence type="ECO:0000313" key="1">
    <source>
        <dbReference type="EMBL" id="ODN43293.1"/>
    </source>
</evidence>
<dbReference type="RefSeq" id="WP_069313091.1">
    <property type="nucleotide sequence ID" value="NZ_MDTU01000001.1"/>
</dbReference>
<name>A0ABX3A4B9_9GAMM</name>
<accession>A0ABX3A4B9</accession>